<evidence type="ECO:0000313" key="3">
    <source>
        <dbReference type="Proteomes" id="UP000183613"/>
    </source>
</evidence>
<feature type="signal peptide" evidence="1">
    <location>
        <begin position="1"/>
        <end position="22"/>
    </location>
</feature>
<dbReference type="RefSeq" id="WP_048361165.1">
    <property type="nucleotide sequence ID" value="NZ_FNUD01000002.1"/>
</dbReference>
<dbReference type="PATRIC" id="fig|882211.3.peg.3487"/>
<comment type="caution">
    <text evidence="2">The sequence shown here is derived from an EMBL/GenBank/DDBJ whole genome shotgun (WGS) entry which is preliminary data.</text>
</comment>
<dbReference type="Pfam" id="PF11075">
    <property type="entry name" value="DUF2780"/>
    <property type="match status" value="1"/>
</dbReference>
<gene>
    <name evidence="2" type="ORF">SAMN04489800_1208</name>
</gene>
<sequence length="185" mass="18116">MKKLSGVALATLMTVAASPVFAGFSMSDVAGIAAQVQGGNGNGASTDKSMQAAGLLSELTKLNVKPEQAAGGVGAMLSLAKNQLAPTDYSALTDKVPGINKLSGAGALGQLSQLGGLLGKSDGVSSAATSAVSNVSNTAQLDDAFKALGMDSGMIGQFAPIILQYLGGQGVGTSLLGKLGSAWGV</sequence>
<keyword evidence="1" id="KW-0732">Signal</keyword>
<protein>
    <recommendedName>
        <fullName evidence="4">DUF2780 domain-containing protein</fullName>
    </recommendedName>
</protein>
<dbReference type="InterPro" id="IPR021302">
    <property type="entry name" value="DUF2780_VcgC/VcgE"/>
</dbReference>
<dbReference type="Proteomes" id="UP000183613">
    <property type="component" value="Unassembled WGS sequence"/>
</dbReference>
<feature type="chain" id="PRO_5009777151" description="DUF2780 domain-containing protein" evidence="1">
    <location>
        <begin position="23"/>
        <end position="185"/>
    </location>
</feature>
<accession>A0A0J6GAJ2</accession>
<evidence type="ECO:0008006" key="4">
    <source>
        <dbReference type="Google" id="ProtNLM"/>
    </source>
</evidence>
<reference evidence="2" key="1">
    <citation type="submission" date="2016-10" db="EMBL/GenBank/DDBJ databases">
        <authorList>
            <person name="Varghese N."/>
            <person name="Submissions S."/>
        </authorList>
    </citation>
    <scope>NUCLEOTIDE SEQUENCE [LARGE SCALE GENOMIC DNA]</scope>
    <source>
        <strain evidence="2">LMG 25555</strain>
    </source>
</reference>
<name>A0A0J6GAJ2_PSEDM</name>
<proteinExistence type="predicted"/>
<evidence type="ECO:0000313" key="2">
    <source>
        <dbReference type="EMBL" id="SEE55420.1"/>
    </source>
</evidence>
<dbReference type="AlphaFoldDB" id="A0A0J6GAJ2"/>
<dbReference type="EMBL" id="FNUD01000002">
    <property type="protein sequence ID" value="SEE55420.1"/>
    <property type="molecule type" value="Genomic_DNA"/>
</dbReference>
<dbReference type="OrthoDB" id="8546843at2"/>
<keyword evidence="3" id="KW-1185">Reference proteome</keyword>
<evidence type="ECO:0000256" key="1">
    <source>
        <dbReference type="SAM" id="SignalP"/>
    </source>
</evidence>
<organism evidence="2 3">
    <name type="scientific">Pseudomonas deceptionensis</name>
    <dbReference type="NCBI Taxonomy" id="882211"/>
    <lineage>
        <taxon>Bacteria</taxon>
        <taxon>Pseudomonadati</taxon>
        <taxon>Pseudomonadota</taxon>
        <taxon>Gammaproteobacteria</taxon>
        <taxon>Pseudomonadales</taxon>
        <taxon>Pseudomonadaceae</taxon>
        <taxon>Pseudomonas</taxon>
    </lineage>
</organism>